<gene>
    <name evidence="2" type="ORF">YALI1_C27012g</name>
    <name evidence="3" type="ORF">YALI1_C27616g</name>
</gene>
<dbReference type="InterPro" id="IPR003347">
    <property type="entry name" value="JmjC_dom"/>
</dbReference>
<dbReference type="EMBL" id="CP017555">
    <property type="protein sequence ID" value="AOW03103.1"/>
    <property type="molecule type" value="Genomic_DNA"/>
</dbReference>
<dbReference type="PROSITE" id="PS51184">
    <property type="entry name" value="JMJC"/>
    <property type="match status" value="1"/>
</dbReference>
<evidence type="ECO:0000259" key="1">
    <source>
        <dbReference type="PROSITE" id="PS51184"/>
    </source>
</evidence>
<name>A0A1D8NBU9_YARLL</name>
<dbReference type="PANTHER" id="PTHR12480">
    <property type="entry name" value="ARGININE DEMETHYLASE AND LYSYL-HYDROXYLASE JMJD"/>
    <property type="match status" value="1"/>
</dbReference>
<proteinExistence type="predicted"/>
<sequence length="539" mass="61647">MQLPKKRKLDNTLVTSPHPLEIRPEGNVLLLTNEERKRAFEARKNSLGALVVFPDTLLYSIVGEIGDAESIRNFGFASKFCYAFAWQDELWKELFVEDERQIKEWKGTWRRSYWGLSRDQEARVKCSIIEPGSTASGDSIKTYLYSDLLYRPFQCSQVDFESYIKRGLSQLKKHTNLDIERISEPLTEEQFQAKSDQPFILTEEYPRGDGNEQCSWTESRDLFSVAKLVEKFGHVIFRQECVDWPLGVYEGYMKDNVDESPLYLFDCRSQVMKGKLGEADGDTAEKKPFRSTYIDPYIPSIFKTDLFTLCGSARPDYSWMIIGPRNSGSTFHKDPNSTCAWNSILKGAKYWVMFPPNVTPPGIYTDGEESEVTSPCSLAEWFLGGFYNDVVMEGLTQQDDGTGNFSPPFLHGMCQEGETMYVPAGWWHMVVNVCDAECVAVTQNFIPRGQKLVEALKFLRDKPDQISGFQCEKVALWADKLGVPDAPIYDLFVKVLEESEYKGDLESALEKLPKKKEEKKNVWQELTEDKDMGFSFGFA</sequence>
<protein>
    <recommendedName>
        <fullName evidence="1">JmjC domain-containing protein</fullName>
    </recommendedName>
</protein>
<evidence type="ECO:0000313" key="4">
    <source>
        <dbReference type="Proteomes" id="UP000182444"/>
    </source>
</evidence>
<organism evidence="2 4">
    <name type="scientific">Yarrowia lipolytica</name>
    <name type="common">Candida lipolytica</name>
    <dbReference type="NCBI Taxonomy" id="4952"/>
    <lineage>
        <taxon>Eukaryota</taxon>
        <taxon>Fungi</taxon>
        <taxon>Dikarya</taxon>
        <taxon>Ascomycota</taxon>
        <taxon>Saccharomycotina</taxon>
        <taxon>Dipodascomycetes</taxon>
        <taxon>Dipodascales</taxon>
        <taxon>Dipodascales incertae sedis</taxon>
        <taxon>Yarrowia</taxon>
    </lineage>
</organism>
<dbReference type="Pfam" id="PF13621">
    <property type="entry name" value="Cupin_8"/>
    <property type="match status" value="1"/>
</dbReference>
<dbReference type="GeneID" id="2909921"/>
<dbReference type="Proteomes" id="UP000182444">
    <property type="component" value="Chromosome 1C"/>
</dbReference>
<accession>A0A1D8NBU9</accession>
<dbReference type="InterPro" id="IPR050910">
    <property type="entry name" value="JMJD6_ArgDemeth/LysHydrox"/>
</dbReference>
<dbReference type="KEGG" id="yli:2909921"/>
<dbReference type="SUPFAM" id="SSF51197">
    <property type="entry name" value="Clavaminate synthase-like"/>
    <property type="match status" value="1"/>
</dbReference>
<dbReference type="Gene3D" id="2.60.120.650">
    <property type="entry name" value="Cupin"/>
    <property type="match status" value="1"/>
</dbReference>
<evidence type="ECO:0000313" key="2">
    <source>
        <dbReference type="EMBL" id="AOW03103.1"/>
    </source>
</evidence>
<dbReference type="VEuPathDB" id="FungiDB:YALI1_C27012g"/>
<evidence type="ECO:0000313" key="3">
    <source>
        <dbReference type="EMBL" id="AOW03127.1"/>
    </source>
</evidence>
<dbReference type="eggNOG" id="KOG2130">
    <property type="taxonomic scope" value="Eukaryota"/>
</dbReference>
<dbReference type="RefSeq" id="XP_502021.1">
    <property type="nucleotide sequence ID" value="XM_502021.3"/>
</dbReference>
<dbReference type="PANTHER" id="PTHR12480:SF21">
    <property type="entry name" value="JMJC DOMAIN-CONTAINING PROTEIN 8"/>
    <property type="match status" value="1"/>
</dbReference>
<dbReference type="GO" id="GO:0005634">
    <property type="term" value="C:nucleus"/>
    <property type="evidence" value="ECO:0007669"/>
    <property type="project" value="TreeGrafter"/>
</dbReference>
<dbReference type="OrthoDB" id="424465at2759"/>
<dbReference type="EMBL" id="CP017555">
    <property type="protein sequence ID" value="AOW03127.1"/>
    <property type="molecule type" value="Genomic_DNA"/>
</dbReference>
<feature type="domain" description="JmjC" evidence="1">
    <location>
        <begin position="287"/>
        <end position="462"/>
    </location>
</feature>
<reference evidence="2 4" key="1">
    <citation type="journal article" date="2016" name="PLoS ONE">
        <title>Sequence Assembly of Yarrowia lipolytica Strain W29/CLIB89 Shows Transposable Element Diversity.</title>
        <authorList>
            <person name="Magnan C."/>
            <person name="Yu J."/>
            <person name="Chang I."/>
            <person name="Jahn E."/>
            <person name="Kanomata Y."/>
            <person name="Wu J."/>
            <person name="Zeller M."/>
            <person name="Oakes M."/>
            <person name="Baldi P."/>
            <person name="Sandmeyer S."/>
        </authorList>
    </citation>
    <scope>NUCLEOTIDE SEQUENCE [LARGE SCALE GENOMIC DNA]</scope>
    <source>
        <strain evidence="2">CLIB89</strain>
        <strain evidence="4">CLIB89(W29)</strain>
    </source>
</reference>
<dbReference type="VEuPathDB" id="FungiDB:YALI1_C27616g"/>
<dbReference type="SMART" id="SM00558">
    <property type="entry name" value="JmjC"/>
    <property type="match status" value="1"/>
</dbReference>
<dbReference type="AlphaFoldDB" id="A0A1D8NBU9"/>
<dbReference type="InterPro" id="IPR041667">
    <property type="entry name" value="Cupin_8"/>
</dbReference>
<dbReference type="GO" id="GO:0000987">
    <property type="term" value="F:cis-regulatory region sequence-specific DNA binding"/>
    <property type="evidence" value="ECO:0007669"/>
    <property type="project" value="TreeGrafter"/>
</dbReference>
<dbReference type="OMA" id="WPAYKNW"/>
<dbReference type="VEuPathDB" id="FungiDB:YALI0_C19682g"/>